<feature type="chain" id="PRO_5011745412" description="DUF4252 domain-containing protein" evidence="1">
    <location>
        <begin position="27"/>
        <end position="184"/>
    </location>
</feature>
<sequence length="184" mass="20869">MNRLYSSKLWLAAAFGLLLLFSSCSATQSLQEYYVDNAQNPNFLAVDVPANILKLEETDLGETELNAMRSVRKLNILAFRLTENNEAEFQVERNTVKAILKNEKYKELMKLNTKYGKGVIKYLGDEDAIDEVIIYGDNTEDGFALIRILGKDMNPVHFAQLMQSLEQDDFDTEGLSQLRGIFKG</sequence>
<protein>
    <recommendedName>
        <fullName evidence="4">DUF4252 domain-containing protein</fullName>
    </recommendedName>
</protein>
<evidence type="ECO:0008006" key="4">
    <source>
        <dbReference type="Google" id="ProtNLM"/>
    </source>
</evidence>
<evidence type="ECO:0000313" key="2">
    <source>
        <dbReference type="EMBL" id="SFR31202.1"/>
    </source>
</evidence>
<keyword evidence="1" id="KW-0732">Signal</keyword>
<name>A0A1I6FMM0_9FLAO</name>
<dbReference type="InterPro" id="IPR025348">
    <property type="entry name" value="DUF4252"/>
</dbReference>
<dbReference type="Pfam" id="PF14060">
    <property type="entry name" value="DUF4252"/>
    <property type="match status" value="1"/>
</dbReference>
<feature type="signal peptide" evidence="1">
    <location>
        <begin position="1"/>
        <end position="26"/>
    </location>
</feature>
<reference evidence="2 3" key="1">
    <citation type="submission" date="2016-10" db="EMBL/GenBank/DDBJ databases">
        <authorList>
            <person name="de Groot N.N."/>
        </authorList>
    </citation>
    <scope>NUCLEOTIDE SEQUENCE [LARGE SCALE GENOMIC DNA]</scope>
    <source>
        <strain evidence="2 3">DSM 21019</strain>
    </source>
</reference>
<dbReference type="EMBL" id="FOYQ01000001">
    <property type="protein sequence ID" value="SFR31202.1"/>
    <property type="molecule type" value="Genomic_DNA"/>
</dbReference>
<gene>
    <name evidence="2" type="ORF">SAMN04490243_0029</name>
</gene>
<keyword evidence="3" id="KW-1185">Reference proteome</keyword>
<proteinExistence type="predicted"/>
<dbReference type="PROSITE" id="PS51257">
    <property type="entry name" value="PROKAR_LIPOPROTEIN"/>
    <property type="match status" value="1"/>
</dbReference>
<dbReference type="Proteomes" id="UP000199534">
    <property type="component" value="Unassembled WGS sequence"/>
</dbReference>
<dbReference type="RefSeq" id="WP_092979713.1">
    <property type="nucleotide sequence ID" value="NZ_FOYQ01000001.1"/>
</dbReference>
<evidence type="ECO:0000313" key="3">
    <source>
        <dbReference type="Proteomes" id="UP000199534"/>
    </source>
</evidence>
<evidence type="ECO:0000256" key="1">
    <source>
        <dbReference type="SAM" id="SignalP"/>
    </source>
</evidence>
<organism evidence="2 3">
    <name type="scientific">Robiginitalea myxolifaciens</name>
    <dbReference type="NCBI Taxonomy" id="400055"/>
    <lineage>
        <taxon>Bacteria</taxon>
        <taxon>Pseudomonadati</taxon>
        <taxon>Bacteroidota</taxon>
        <taxon>Flavobacteriia</taxon>
        <taxon>Flavobacteriales</taxon>
        <taxon>Flavobacteriaceae</taxon>
        <taxon>Robiginitalea</taxon>
    </lineage>
</organism>
<dbReference type="OrthoDB" id="1143555at2"/>
<dbReference type="AlphaFoldDB" id="A0A1I6FMM0"/>
<dbReference type="STRING" id="400055.SAMN04490243_0029"/>
<accession>A0A1I6FMM0</accession>